<feature type="compositionally biased region" description="Basic residues" evidence="1">
    <location>
        <begin position="103"/>
        <end position="112"/>
    </location>
</feature>
<protein>
    <submittedName>
        <fullName evidence="3">Basic tail secreted protein</fullName>
    </submittedName>
</protein>
<feature type="chain" id="PRO_5013211477" evidence="2">
    <location>
        <begin position="21"/>
        <end position="153"/>
    </location>
</feature>
<name>A0A224YCI3_9ACAR</name>
<evidence type="ECO:0000256" key="2">
    <source>
        <dbReference type="SAM" id="SignalP"/>
    </source>
</evidence>
<feature type="compositionally biased region" description="Basic residues" evidence="1">
    <location>
        <begin position="120"/>
        <end position="129"/>
    </location>
</feature>
<sequence>MFDLRLLWMLLLSVLYSTEGAILDCPPGKPEKTPVRHCNYYCGQNKDNVWQMGYYVNGTECEYGARGQKGICVQLPDAPGCHWPDDEDVKEFLKRNKDPSKKEKTKKKKPRKEKTTTSTKKPKKKKKKSSKDGSKKSKKTKKEKKMPTTPPAW</sequence>
<feature type="compositionally biased region" description="Basic and acidic residues" evidence="1">
    <location>
        <begin position="92"/>
        <end position="102"/>
    </location>
</feature>
<accession>A0A224YCI3</accession>
<keyword evidence="2" id="KW-0732">Signal</keyword>
<feature type="region of interest" description="Disordered" evidence="1">
    <location>
        <begin position="92"/>
        <end position="153"/>
    </location>
</feature>
<dbReference type="EMBL" id="GFPF01000344">
    <property type="protein sequence ID" value="MAA11490.1"/>
    <property type="molecule type" value="Transcribed_RNA"/>
</dbReference>
<dbReference type="AlphaFoldDB" id="A0A224YCI3"/>
<reference evidence="3" key="1">
    <citation type="journal article" date="2017" name="Parasit. Vectors">
        <title>Sialotranscriptomics of Rhipicephalus zambeziensis reveals intricate expression profiles of secretory proteins and suggests tight temporal transcriptional regulation during blood-feeding.</title>
        <authorList>
            <person name="de Castro M.H."/>
            <person name="de Klerk D."/>
            <person name="Pienaar R."/>
            <person name="Rees D.J.G."/>
            <person name="Mans B.J."/>
        </authorList>
    </citation>
    <scope>NUCLEOTIDE SEQUENCE</scope>
    <source>
        <tissue evidence="3">Salivary glands</tissue>
    </source>
</reference>
<feature type="signal peptide" evidence="2">
    <location>
        <begin position="1"/>
        <end position="20"/>
    </location>
</feature>
<proteinExistence type="predicted"/>
<evidence type="ECO:0000313" key="3">
    <source>
        <dbReference type="EMBL" id="MAA11490.1"/>
    </source>
</evidence>
<organism evidence="3">
    <name type="scientific">Rhipicephalus zambeziensis</name>
    <dbReference type="NCBI Taxonomy" id="60191"/>
    <lineage>
        <taxon>Eukaryota</taxon>
        <taxon>Metazoa</taxon>
        <taxon>Ecdysozoa</taxon>
        <taxon>Arthropoda</taxon>
        <taxon>Chelicerata</taxon>
        <taxon>Arachnida</taxon>
        <taxon>Acari</taxon>
        <taxon>Parasitiformes</taxon>
        <taxon>Ixodida</taxon>
        <taxon>Ixodoidea</taxon>
        <taxon>Ixodidae</taxon>
        <taxon>Rhipicephalinae</taxon>
        <taxon>Rhipicephalus</taxon>
        <taxon>Rhipicephalus</taxon>
    </lineage>
</organism>
<evidence type="ECO:0000256" key="1">
    <source>
        <dbReference type="SAM" id="MobiDB-lite"/>
    </source>
</evidence>